<dbReference type="InterPro" id="IPR003593">
    <property type="entry name" value="AAA+_ATPase"/>
</dbReference>
<keyword evidence="2" id="KW-0813">Transport</keyword>
<evidence type="ECO:0000256" key="5">
    <source>
        <dbReference type="ARBA" id="ARBA00022840"/>
    </source>
</evidence>
<dbReference type="InterPro" id="IPR017871">
    <property type="entry name" value="ABC_transporter-like_CS"/>
</dbReference>
<evidence type="ECO:0000256" key="6">
    <source>
        <dbReference type="ARBA" id="ARBA00022989"/>
    </source>
</evidence>
<evidence type="ECO:0000313" key="11">
    <source>
        <dbReference type="EMBL" id="RKO98411.1"/>
    </source>
</evidence>
<feature type="transmembrane region" description="Helical" evidence="9">
    <location>
        <begin position="1110"/>
        <end position="1133"/>
    </location>
</feature>
<comment type="subcellular location">
    <subcellularLocation>
        <location evidence="1">Membrane</location>
        <topology evidence="1">Multi-pass membrane protein</topology>
    </subcellularLocation>
</comment>
<feature type="transmembrane region" description="Helical" evidence="9">
    <location>
        <begin position="326"/>
        <end position="349"/>
    </location>
</feature>
<feature type="transmembrane region" description="Helical" evidence="9">
    <location>
        <begin position="439"/>
        <end position="460"/>
    </location>
</feature>
<dbReference type="GO" id="GO:0140359">
    <property type="term" value="F:ABC-type transporter activity"/>
    <property type="evidence" value="ECO:0007669"/>
    <property type="project" value="InterPro"/>
</dbReference>
<feature type="transmembrane region" description="Helical" evidence="9">
    <location>
        <begin position="1040"/>
        <end position="1065"/>
    </location>
</feature>
<evidence type="ECO:0000256" key="7">
    <source>
        <dbReference type="ARBA" id="ARBA00023136"/>
    </source>
</evidence>
<dbReference type="EMBL" id="ML014447">
    <property type="protein sequence ID" value="RKO98411.1"/>
    <property type="molecule type" value="Genomic_DNA"/>
</dbReference>
<evidence type="ECO:0000259" key="10">
    <source>
        <dbReference type="PROSITE" id="PS50893"/>
    </source>
</evidence>
<dbReference type="InterPro" id="IPR013525">
    <property type="entry name" value="ABC2_TM"/>
</dbReference>
<evidence type="ECO:0000256" key="4">
    <source>
        <dbReference type="ARBA" id="ARBA00022741"/>
    </source>
</evidence>
<dbReference type="InterPro" id="IPR050352">
    <property type="entry name" value="ABCG_transporters"/>
</dbReference>
<reference evidence="12" key="1">
    <citation type="journal article" date="2018" name="Nat. Microbiol.">
        <title>Leveraging single-cell genomics to expand the fungal tree of life.</title>
        <authorList>
            <person name="Ahrendt S.R."/>
            <person name="Quandt C.A."/>
            <person name="Ciobanu D."/>
            <person name="Clum A."/>
            <person name="Salamov A."/>
            <person name="Andreopoulos B."/>
            <person name="Cheng J.F."/>
            <person name="Woyke T."/>
            <person name="Pelin A."/>
            <person name="Henrissat B."/>
            <person name="Reynolds N.K."/>
            <person name="Benny G.L."/>
            <person name="Smith M.E."/>
            <person name="James T.Y."/>
            <person name="Grigoriev I.V."/>
        </authorList>
    </citation>
    <scope>NUCLEOTIDE SEQUENCE [LARGE SCALE GENOMIC DNA]</scope>
    <source>
        <strain evidence="12">ATCC 52028</strain>
    </source>
</reference>
<protein>
    <recommendedName>
        <fullName evidence="10">ABC transporter domain-containing protein</fullName>
    </recommendedName>
</protein>
<keyword evidence="5" id="KW-0067">ATP-binding</keyword>
<dbReference type="PROSITE" id="PS00211">
    <property type="entry name" value="ABC_TRANSPORTER_1"/>
    <property type="match status" value="2"/>
</dbReference>
<dbReference type="Proteomes" id="UP000274922">
    <property type="component" value="Unassembled WGS sequence"/>
</dbReference>
<evidence type="ECO:0000256" key="2">
    <source>
        <dbReference type="ARBA" id="ARBA00022448"/>
    </source>
</evidence>
<dbReference type="PANTHER" id="PTHR48041">
    <property type="entry name" value="ABC TRANSPORTER G FAMILY MEMBER 28"/>
    <property type="match status" value="1"/>
</dbReference>
<feature type="transmembrane region" description="Helical" evidence="9">
    <location>
        <begin position="405"/>
        <end position="427"/>
    </location>
</feature>
<dbReference type="GO" id="GO:0005524">
    <property type="term" value="F:ATP binding"/>
    <property type="evidence" value="ECO:0007669"/>
    <property type="project" value="UniProtKB-KW"/>
</dbReference>
<feature type="transmembrane region" description="Helical" evidence="9">
    <location>
        <begin position="970"/>
        <end position="987"/>
    </location>
</feature>
<sequence>LLQACDLDLPPGRVLAVLGSSGSGKTTLLAALAGRHAGLRLTGDVRFNGTRPQPWVDRGHVAYVGQDDVLLPHLTVRETLQYAARLRGARRRGPDRAVMQQLGLTACADLRIGDGHHKGLSGGQRRRVSVAVQLLTRPSLLLADEITTGLDAATSLALMETLRGLCQTTGMTLIVTMHQPRTRIVALLDAVLVLAKGRTLFSGPCAAVMPYFADLGFVCPAATNAADWLVDLASVDTRTPAASRATRRRVLALVGAWHTPRRYAAWPAPPGSSTATTAVAAAAAAADGHHLPVATAAMATAVMTPWWSQVATLTHRRVITLLRNRLTLLGGIGMAVLTGIVYGAIFYQLGETLEGVNGRRSFLYISVSILNYMTLVYFTYELTLELRLVDRERQDRMYHVAPAMAAWWLSHLAYIVLVVTLTAAIMYGMIGLRSGASHFGVYLAVQLLTAAASITIAWVSASIFRHFAQASVVSNFIFLICSMSSGFFVPLYRIPVYMRWINVIDYIRWGYTLVMINEFHGHRYACPASTPTGACDGDQVLATIGITDLSSWPGWTGVALHIIIYTLVAYLILIPMATVAAPPAAANMAAVAAAPGAPRDTACAAPRLVTGLAAADGAAHAVLPAAAAAPGDRLLLDHVCATFRPGTLNVVLGSSGSGKSTLLTEMMQRSFRRSGAVLYNGRRLDADSVAATCAFVSQEDHHLLPGLTARETLCFAAEARLRGLLRREQHARAARVLRALGLSDCSETLVGGLHVKGLSGGERRRLSIGVQMLTEPSVLLVDEPTSGLDAFVSASVLHLLAGIAHHGGRTVICSLHQPRSEVWPLFDHVLLLAEGGRPVYAGPGAGLAPYLAQTLATPLPPLTNPADWALDVSTVDRRDAAAAAITADRLAALLRAWSARETAREAAPPSPRQEGGAAAAVRTDPAAATTTAIATARERPALTLVQATGLLMRRDWQNVRRQGDLVSTRMAQLLAMAVVFMLYFIRFRHDQPAILSMLGFLQQTGSYIFIGTLNCLALYPQMRNQFRSEWPERLFTASALFWAYTLTELPFELIGSLLVAVINVYAVGFTAHGGNLFIVWLCIALLVNLGESIGLIFCSLVMEVGVSVQIISVLIIVPSVMAGFLSVNMPVFLDRINYVSVLRWTARVLSSALFRGLTFTCTDGERATGQCTWTTGDAVLRFLGFETHIGRDLAIAIAITVAHRALAWAVMAARWR</sequence>
<dbReference type="SMART" id="SM00382">
    <property type="entry name" value="AAA"/>
    <property type="match status" value="2"/>
</dbReference>
<keyword evidence="12" id="KW-1185">Reference proteome</keyword>
<gene>
    <name evidence="11" type="ORF">CXG81DRAFT_4133</name>
</gene>
<feature type="region of interest" description="Disordered" evidence="8">
    <location>
        <begin position="902"/>
        <end position="924"/>
    </location>
</feature>
<dbReference type="Pfam" id="PF00005">
    <property type="entry name" value="ABC_tran"/>
    <property type="match status" value="2"/>
</dbReference>
<keyword evidence="7 9" id="KW-0472">Membrane</keyword>
<evidence type="ECO:0000256" key="8">
    <source>
        <dbReference type="SAM" id="MobiDB-lite"/>
    </source>
</evidence>
<feature type="transmembrane region" description="Helical" evidence="9">
    <location>
        <begin position="993"/>
        <end position="1019"/>
    </location>
</feature>
<feature type="transmembrane region" description="Helical" evidence="9">
    <location>
        <begin position="1077"/>
        <end position="1098"/>
    </location>
</feature>
<dbReference type="Gene3D" id="3.40.50.300">
    <property type="entry name" value="P-loop containing nucleotide triphosphate hydrolases"/>
    <property type="match status" value="2"/>
</dbReference>
<name>A0A4P9WY50_9FUNG</name>
<dbReference type="InterPro" id="IPR043926">
    <property type="entry name" value="ABCG_dom"/>
</dbReference>
<feature type="transmembrane region" description="Helical" evidence="9">
    <location>
        <begin position="558"/>
        <end position="581"/>
    </location>
</feature>
<dbReference type="AlphaFoldDB" id="A0A4P9WY50"/>
<dbReference type="Pfam" id="PF19055">
    <property type="entry name" value="ABC2_membrane_7"/>
    <property type="match status" value="1"/>
</dbReference>
<feature type="transmembrane region" description="Helical" evidence="9">
    <location>
        <begin position="361"/>
        <end position="384"/>
    </location>
</feature>
<evidence type="ECO:0000256" key="3">
    <source>
        <dbReference type="ARBA" id="ARBA00022692"/>
    </source>
</evidence>
<keyword evidence="3 9" id="KW-0812">Transmembrane</keyword>
<feature type="transmembrane region" description="Helical" evidence="9">
    <location>
        <begin position="472"/>
        <end position="492"/>
    </location>
</feature>
<dbReference type="InterPro" id="IPR027417">
    <property type="entry name" value="P-loop_NTPase"/>
</dbReference>
<evidence type="ECO:0000256" key="9">
    <source>
        <dbReference type="SAM" id="Phobius"/>
    </source>
</evidence>
<evidence type="ECO:0000313" key="12">
    <source>
        <dbReference type="Proteomes" id="UP000274922"/>
    </source>
</evidence>
<proteinExistence type="predicted"/>
<dbReference type="GO" id="GO:0016020">
    <property type="term" value="C:membrane"/>
    <property type="evidence" value="ECO:0007669"/>
    <property type="project" value="UniProtKB-SubCell"/>
</dbReference>
<dbReference type="InterPro" id="IPR003439">
    <property type="entry name" value="ABC_transporter-like_ATP-bd"/>
</dbReference>
<dbReference type="Pfam" id="PF01061">
    <property type="entry name" value="ABC2_membrane"/>
    <property type="match status" value="2"/>
</dbReference>
<dbReference type="PANTHER" id="PTHR48041:SF119">
    <property type="entry name" value="ROA1P"/>
    <property type="match status" value="1"/>
</dbReference>
<dbReference type="SUPFAM" id="SSF52540">
    <property type="entry name" value="P-loop containing nucleoside triphosphate hydrolases"/>
    <property type="match status" value="2"/>
</dbReference>
<organism evidence="11 12">
    <name type="scientific">Caulochytrium protostelioides</name>
    <dbReference type="NCBI Taxonomy" id="1555241"/>
    <lineage>
        <taxon>Eukaryota</taxon>
        <taxon>Fungi</taxon>
        <taxon>Fungi incertae sedis</taxon>
        <taxon>Chytridiomycota</taxon>
        <taxon>Chytridiomycota incertae sedis</taxon>
        <taxon>Chytridiomycetes</taxon>
        <taxon>Caulochytriales</taxon>
        <taxon>Caulochytriaceae</taxon>
        <taxon>Caulochytrium</taxon>
    </lineage>
</organism>
<dbReference type="OrthoDB" id="66620at2759"/>
<evidence type="ECO:0000256" key="1">
    <source>
        <dbReference type="ARBA" id="ARBA00004141"/>
    </source>
</evidence>
<dbReference type="STRING" id="1555241.A0A4P9WY50"/>
<feature type="domain" description="ABC transporter" evidence="10">
    <location>
        <begin position="621"/>
        <end position="859"/>
    </location>
</feature>
<feature type="non-terminal residue" evidence="11">
    <location>
        <position position="1"/>
    </location>
</feature>
<feature type="non-terminal residue" evidence="11">
    <location>
        <position position="1216"/>
    </location>
</feature>
<feature type="transmembrane region" description="Helical" evidence="9">
    <location>
        <begin position="1193"/>
        <end position="1213"/>
    </location>
</feature>
<dbReference type="PROSITE" id="PS50893">
    <property type="entry name" value="ABC_TRANSPORTER_2"/>
    <property type="match status" value="2"/>
</dbReference>
<dbReference type="GO" id="GO:0016887">
    <property type="term" value="F:ATP hydrolysis activity"/>
    <property type="evidence" value="ECO:0007669"/>
    <property type="project" value="InterPro"/>
</dbReference>
<keyword evidence="6 9" id="KW-1133">Transmembrane helix</keyword>
<feature type="domain" description="ABC transporter" evidence="10">
    <location>
        <begin position="1"/>
        <end position="221"/>
    </location>
</feature>
<accession>A0A4P9WY50</accession>
<keyword evidence="4" id="KW-0547">Nucleotide-binding</keyword>